<dbReference type="InterPro" id="IPR036259">
    <property type="entry name" value="MFS_trans_sf"/>
</dbReference>
<feature type="compositionally biased region" description="Basic and acidic residues" evidence="7">
    <location>
        <begin position="495"/>
        <end position="508"/>
    </location>
</feature>
<feature type="transmembrane region" description="Helical" evidence="8">
    <location>
        <begin position="316"/>
        <end position="336"/>
    </location>
</feature>
<dbReference type="SUPFAM" id="SSF103473">
    <property type="entry name" value="MFS general substrate transporter"/>
    <property type="match status" value="1"/>
</dbReference>
<comment type="caution">
    <text evidence="10">The sequence shown here is derived from an EMBL/GenBank/DDBJ whole genome shotgun (WGS) entry which is preliminary data.</text>
</comment>
<organism evidence="10 11">
    <name type="scientific">Neofusicoccum ribis</name>
    <dbReference type="NCBI Taxonomy" id="45134"/>
    <lineage>
        <taxon>Eukaryota</taxon>
        <taxon>Fungi</taxon>
        <taxon>Dikarya</taxon>
        <taxon>Ascomycota</taxon>
        <taxon>Pezizomycotina</taxon>
        <taxon>Dothideomycetes</taxon>
        <taxon>Dothideomycetes incertae sedis</taxon>
        <taxon>Botryosphaeriales</taxon>
        <taxon>Botryosphaeriaceae</taxon>
        <taxon>Neofusicoccum</taxon>
    </lineage>
</organism>
<gene>
    <name evidence="10" type="ORF">SLS56_006981</name>
</gene>
<proteinExistence type="inferred from homology"/>
<keyword evidence="3" id="KW-0813">Transport</keyword>
<evidence type="ECO:0000256" key="4">
    <source>
        <dbReference type="ARBA" id="ARBA00022692"/>
    </source>
</evidence>
<dbReference type="PRINTS" id="PR00171">
    <property type="entry name" value="SUGRTRNSPORT"/>
</dbReference>
<feature type="transmembrane region" description="Helical" evidence="8">
    <location>
        <begin position="163"/>
        <end position="183"/>
    </location>
</feature>
<evidence type="ECO:0000256" key="6">
    <source>
        <dbReference type="ARBA" id="ARBA00023136"/>
    </source>
</evidence>
<feature type="transmembrane region" description="Helical" evidence="8">
    <location>
        <begin position="283"/>
        <end position="304"/>
    </location>
</feature>
<sequence length="514" mass="54940">MGKPAVPDAAVARAHTSAISYATIALAGLGGFIYGYAANVLTGTLAQPTFLAKMLMAPDGTSLPDATERTNGMVGGFFGGALLGVIVQAPIANRFGRRAANGVAALLLIFSSALQAGSTGIAMFLAGRTISGFGAAMCFSNTPTYTAELATPHNRGMLVGSQGVCVVGSYIVSALLGFAFYFVDADYAWRLNFIVLTGFSCIFLGSLFALPESPRWLVEQGRDDEARAILERLHRSKADPDATVAKAEFVQIRAQIQAERSLPSSYWYILTTPSMLKRAVCTLLVWTMGQSTGITVIANLIATLMGNLGFGPVMQLGLGVAWDACVLVGCFINVFLMDRVGRVKLLVVGGFGCVALLIIEGVLQKYYLATTYAPGLNAAVAMYFIFGVWFTSTIECTGYVYGAEIWPTHLRSKGATLNYIGFFGPALAYTYPATTAFTTIGWEYYMVFVAITVPFTVAIWFMLPETTGLTLEEIGPLFGDDVQVKFEDALHADLGDSERTQSIEERPGSKGSKA</sequence>
<feature type="transmembrane region" description="Helical" evidence="8">
    <location>
        <begin position="132"/>
        <end position="151"/>
    </location>
</feature>
<evidence type="ECO:0000256" key="2">
    <source>
        <dbReference type="ARBA" id="ARBA00010992"/>
    </source>
</evidence>
<keyword evidence="5 8" id="KW-1133">Transmembrane helix</keyword>
<feature type="transmembrane region" description="Helical" evidence="8">
    <location>
        <begin position="103"/>
        <end position="126"/>
    </location>
</feature>
<evidence type="ECO:0000256" key="1">
    <source>
        <dbReference type="ARBA" id="ARBA00004141"/>
    </source>
</evidence>
<keyword evidence="6 8" id="KW-0472">Membrane</keyword>
<dbReference type="Pfam" id="PF00083">
    <property type="entry name" value="Sugar_tr"/>
    <property type="match status" value="1"/>
</dbReference>
<evidence type="ECO:0000256" key="3">
    <source>
        <dbReference type="ARBA" id="ARBA00022448"/>
    </source>
</evidence>
<evidence type="ECO:0000259" key="9">
    <source>
        <dbReference type="PROSITE" id="PS50850"/>
    </source>
</evidence>
<evidence type="ECO:0000313" key="11">
    <source>
        <dbReference type="Proteomes" id="UP001521116"/>
    </source>
</evidence>
<dbReference type="PANTHER" id="PTHR48022">
    <property type="entry name" value="PLASTIDIC GLUCOSE TRANSPORTER 4"/>
    <property type="match status" value="1"/>
</dbReference>
<dbReference type="InterPro" id="IPR005828">
    <property type="entry name" value="MFS_sugar_transport-like"/>
</dbReference>
<keyword evidence="4 8" id="KW-0812">Transmembrane</keyword>
<dbReference type="Gene3D" id="1.20.1250.20">
    <property type="entry name" value="MFS general substrate transporter like domains"/>
    <property type="match status" value="1"/>
</dbReference>
<dbReference type="PROSITE" id="PS50850">
    <property type="entry name" value="MFS"/>
    <property type="match status" value="1"/>
</dbReference>
<comment type="similarity">
    <text evidence="2">Belongs to the major facilitator superfamily. Sugar transporter (TC 2.A.1.1) family.</text>
</comment>
<feature type="transmembrane region" description="Helical" evidence="8">
    <location>
        <begin position="18"/>
        <end position="37"/>
    </location>
</feature>
<feature type="domain" description="Major facilitator superfamily (MFS) profile" evidence="9">
    <location>
        <begin position="23"/>
        <end position="467"/>
    </location>
</feature>
<feature type="transmembrane region" description="Helical" evidence="8">
    <location>
        <begin position="189"/>
        <end position="210"/>
    </location>
</feature>
<reference evidence="10 11" key="1">
    <citation type="submission" date="2024-02" db="EMBL/GenBank/DDBJ databases">
        <title>De novo assembly and annotation of 12 fungi associated with fruit tree decline syndrome in Ontario, Canada.</title>
        <authorList>
            <person name="Sulman M."/>
            <person name="Ellouze W."/>
            <person name="Ilyukhin E."/>
        </authorList>
    </citation>
    <scope>NUCLEOTIDE SEQUENCE [LARGE SCALE GENOMIC DNA]</scope>
    <source>
        <strain evidence="10 11">M1-105</strain>
    </source>
</reference>
<dbReference type="EMBL" id="JAJVDC020000085">
    <property type="protein sequence ID" value="KAL1626313.1"/>
    <property type="molecule type" value="Genomic_DNA"/>
</dbReference>
<comment type="subcellular location">
    <subcellularLocation>
        <location evidence="1">Membrane</location>
        <topology evidence="1">Multi-pass membrane protein</topology>
    </subcellularLocation>
</comment>
<feature type="region of interest" description="Disordered" evidence="7">
    <location>
        <begin position="495"/>
        <end position="514"/>
    </location>
</feature>
<evidence type="ECO:0000256" key="5">
    <source>
        <dbReference type="ARBA" id="ARBA00022989"/>
    </source>
</evidence>
<evidence type="ECO:0000256" key="7">
    <source>
        <dbReference type="SAM" id="MobiDB-lite"/>
    </source>
</evidence>
<dbReference type="InterPro" id="IPR003663">
    <property type="entry name" value="Sugar/inositol_transpt"/>
</dbReference>
<protein>
    <recommendedName>
        <fullName evidence="9">Major facilitator superfamily (MFS) profile domain-containing protein</fullName>
    </recommendedName>
</protein>
<dbReference type="InterPro" id="IPR020846">
    <property type="entry name" value="MFS_dom"/>
</dbReference>
<feature type="transmembrane region" description="Helical" evidence="8">
    <location>
        <begin position="383"/>
        <end position="402"/>
    </location>
</feature>
<feature type="transmembrane region" description="Helical" evidence="8">
    <location>
        <begin position="72"/>
        <end position="91"/>
    </location>
</feature>
<feature type="transmembrane region" description="Helical" evidence="8">
    <location>
        <begin position="343"/>
        <end position="363"/>
    </location>
</feature>
<name>A0ABR3SPB6_9PEZI</name>
<dbReference type="Proteomes" id="UP001521116">
    <property type="component" value="Unassembled WGS sequence"/>
</dbReference>
<accession>A0ABR3SPB6</accession>
<feature type="transmembrane region" description="Helical" evidence="8">
    <location>
        <begin position="444"/>
        <end position="463"/>
    </location>
</feature>
<feature type="transmembrane region" description="Helical" evidence="8">
    <location>
        <begin position="414"/>
        <end position="432"/>
    </location>
</feature>
<evidence type="ECO:0000256" key="8">
    <source>
        <dbReference type="SAM" id="Phobius"/>
    </source>
</evidence>
<dbReference type="PANTHER" id="PTHR48022:SF30">
    <property type="entry name" value="MAJOR FACILITATOR SUPERFAMILY (MFS) PROFILE DOMAIN-CONTAINING PROTEIN"/>
    <property type="match status" value="1"/>
</dbReference>
<evidence type="ECO:0000313" key="10">
    <source>
        <dbReference type="EMBL" id="KAL1626313.1"/>
    </source>
</evidence>
<dbReference type="InterPro" id="IPR050360">
    <property type="entry name" value="MFS_Sugar_Transporters"/>
</dbReference>
<keyword evidence="11" id="KW-1185">Reference proteome</keyword>